<proteinExistence type="inferred from homology"/>
<sequence length="467" mass="48807">MIARLGQLCGPANVLTGAEAERYGRDWRGQYPSSPLAVVRPGSTGEVSDILRLASQWQIPVIPQGGNSGLVGGTKADGGLIVSLERMNRIRAIDASGRTAAVDAGVIVEHLNTRLAELELRFPLAFGAQGSAMIGGVLSTNAGGANVLAHGMTRALCLGLEVVMPDGRVLDDMVALRKNNTGYDLKQLFIGAEGTLGIITGAVLTLTDLPAGRATALLAVNGFDEGLAVLNRLRRVAGNAIEAFEVMPARYLAQLRRSSAPVVPPFASDPALAILVELASSAPDDCAPRADGGVPLVNCLTDVLGDCIEDGLIGDALVAQTEGQRAGFWRLREIAPELTIGLTPVVAADVSVPLDRIGDFAEALDTALGEADADAPHWTVGHLGDGNLHVVVCPADKSPAHLGRIRAVIDDVTMRHAGSFSAEHGIGLQKLASMSRHKDPLALELMRRIKDALDPLGIMNPGKVVPL</sequence>
<evidence type="ECO:0000259" key="5">
    <source>
        <dbReference type="PROSITE" id="PS51387"/>
    </source>
</evidence>
<dbReference type="GO" id="GO:0003824">
    <property type="term" value="F:catalytic activity"/>
    <property type="evidence" value="ECO:0007669"/>
    <property type="project" value="InterPro"/>
</dbReference>
<reference evidence="6 7" key="1">
    <citation type="submission" date="2015-12" db="EMBL/GenBank/DDBJ databases">
        <authorList>
            <person name="Shamseldin A."/>
            <person name="Moawad H."/>
            <person name="Abd El-Rahim W.M."/>
            <person name="Sadowsky M.J."/>
        </authorList>
    </citation>
    <scope>NUCLEOTIDE SEQUENCE [LARGE SCALE GENOMIC DNA]</scope>
    <source>
        <strain evidence="6 7">JC234</strain>
    </source>
</reference>
<dbReference type="InterPro" id="IPR016169">
    <property type="entry name" value="FAD-bd_PCMH_sub2"/>
</dbReference>
<evidence type="ECO:0000256" key="2">
    <source>
        <dbReference type="ARBA" id="ARBA00008000"/>
    </source>
</evidence>
<dbReference type="PANTHER" id="PTHR43716:SF2">
    <property type="entry name" value="BLL6224 PROTEIN"/>
    <property type="match status" value="1"/>
</dbReference>
<dbReference type="OrthoDB" id="9809290at2"/>
<protein>
    <recommendedName>
        <fullName evidence="5">FAD-binding PCMH-type domain-containing protein</fullName>
    </recommendedName>
</protein>
<accession>A0A1C1YRS7</accession>
<dbReference type="SUPFAM" id="SSF56176">
    <property type="entry name" value="FAD-binding/transporter-associated domain-like"/>
    <property type="match status" value="1"/>
</dbReference>
<dbReference type="Pfam" id="PF02913">
    <property type="entry name" value="FAD-oxidase_C"/>
    <property type="match status" value="1"/>
</dbReference>
<evidence type="ECO:0000256" key="4">
    <source>
        <dbReference type="ARBA" id="ARBA00022827"/>
    </source>
</evidence>
<dbReference type="EMBL" id="LQZT01000048">
    <property type="protein sequence ID" value="OCW56136.1"/>
    <property type="molecule type" value="Genomic_DNA"/>
</dbReference>
<keyword evidence="3" id="KW-0285">Flavoprotein</keyword>
<dbReference type="InterPro" id="IPR006094">
    <property type="entry name" value="Oxid_FAD_bind_N"/>
</dbReference>
<dbReference type="GO" id="GO:0022904">
    <property type="term" value="P:respiratory electron transport chain"/>
    <property type="evidence" value="ECO:0007669"/>
    <property type="project" value="TreeGrafter"/>
</dbReference>
<dbReference type="Gene3D" id="1.10.45.10">
    <property type="entry name" value="Vanillyl-alcohol Oxidase, Chain A, domain 4"/>
    <property type="match status" value="1"/>
</dbReference>
<evidence type="ECO:0000313" key="6">
    <source>
        <dbReference type="EMBL" id="OCW56136.1"/>
    </source>
</evidence>
<evidence type="ECO:0000256" key="3">
    <source>
        <dbReference type="ARBA" id="ARBA00022630"/>
    </source>
</evidence>
<feature type="domain" description="FAD-binding PCMH-type" evidence="5">
    <location>
        <begin position="31"/>
        <end position="209"/>
    </location>
</feature>
<dbReference type="Gene3D" id="3.30.70.2740">
    <property type="match status" value="1"/>
</dbReference>
<gene>
    <name evidence="6" type="ORF">AWJ14_12485</name>
</gene>
<evidence type="ECO:0000313" key="7">
    <source>
        <dbReference type="Proteomes" id="UP000094795"/>
    </source>
</evidence>
<keyword evidence="7" id="KW-1185">Reference proteome</keyword>
<dbReference type="Proteomes" id="UP000094795">
    <property type="component" value="Unassembled WGS sequence"/>
</dbReference>
<comment type="similarity">
    <text evidence="2">Belongs to the FAD-binding oxidoreductase/transferase type 4 family.</text>
</comment>
<keyword evidence="4" id="KW-0274">FAD</keyword>
<dbReference type="InterPro" id="IPR036318">
    <property type="entry name" value="FAD-bd_PCMH-like_sf"/>
</dbReference>
<name>A0A1C1YRS7_9HYPH</name>
<dbReference type="AlphaFoldDB" id="A0A1C1YRS7"/>
<evidence type="ECO:0000256" key="1">
    <source>
        <dbReference type="ARBA" id="ARBA00001974"/>
    </source>
</evidence>
<dbReference type="InterPro" id="IPR016171">
    <property type="entry name" value="Vanillyl_alc_oxidase_C-sub2"/>
</dbReference>
<comment type="cofactor">
    <cofactor evidence="1">
        <name>FAD</name>
        <dbReference type="ChEBI" id="CHEBI:57692"/>
    </cofactor>
</comment>
<dbReference type="Gene3D" id="3.30.465.10">
    <property type="match status" value="1"/>
</dbReference>
<dbReference type="InterPro" id="IPR016164">
    <property type="entry name" value="FAD-linked_Oxase-like_C"/>
</dbReference>
<dbReference type="STRING" id="1480615.AWJ14_12485"/>
<dbReference type="GO" id="GO:0071949">
    <property type="term" value="F:FAD binding"/>
    <property type="evidence" value="ECO:0007669"/>
    <property type="project" value="InterPro"/>
</dbReference>
<dbReference type="InterPro" id="IPR016166">
    <property type="entry name" value="FAD-bd_PCMH"/>
</dbReference>
<organism evidence="6 7">
    <name type="scientific">Hoeflea olei</name>
    <dbReference type="NCBI Taxonomy" id="1480615"/>
    <lineage>
        <taxon>Bacteria</taxon>
        <taxon>Pseudomonadati</taxon>
        <taxon>Pseudomonadota</taxon>
        <taxon>Alphaproteobacteria</taxon>
        <taxon>Hyphomicrobiales</taxon>
        <taxon>Rhizobiaceae</taxon>
        <taxon>Hoeflea</taxon>
    </lineage>
</organism>
<comment type="caution">
    <text evidence="6">The sequence shown here is derived from an EMBL/GenBank/DDBJ whole genome shotgun (WGS) entry which is preliminary data.</text>
</comment>
<dbReference type="Gene3D" id="3.30.70.2190">
    <property type="match status" value="1"/>
</dbReference>
<dbReference type="Pfam" id="PF01565">
    <property type="entry name" value="FAD_binding_4"/>
    <property type="match status" value="1"/>
</dbReference>
<dbReference type="FunFam" id="1.10.45.10:FF:000001">
    <property type="entry name" value="D-lactate dehydrogenase mitochondrial"/>
    <property type="match status" value="1"/>
</dbReference>
<dbReference type="PANTHER" id="PTHR43716">
    <property type="entry name" value="D-2-HYDROXYGLUTARATE DEHYDROGENASE, MITOCHONDRIAL"/>
    <property type="match status" value="1"/>
</dbReference>
<dbReference type="InterPro" id="IPR051264">
    <property type="entry name" value="FAD-oxidored/transferase_4"/>
</dbReference>
<dbReference type="InterPro" id="IPR004113">
    <property type="entry name" value="FAD-bd_oxidored_4_C"/>
</dbReference>
<dbReference type="PROSITE" id="PS51387">
    <property type="entry name" value="FAD_PCMH"/>
    <property type="match status" value="1"/>
</dbReference>
<dbReference type="SUPFAM" id="SSF55103">
    <property type="entry name" value="FAD-linked oxidases, C-terminal domain"/>
    <property type="match status" value="1"/>
</dbReference>